<dbReference type="GO" id="GO:0005840">
    <property type="term" value="C:ribosome"/>
    <property type="evidence" value="ECO:0007669"/>
    <property type="project" value="InterPro"/>
</dbReference>
<dbReference type="GO" id="GO:0005737">
    <property type="term" value="C:cytoplasm"/>
    <property type="evidence" value="ECO:0007669"/>
    <property type="project" value="UniProtKB-SubCell"/>
</dbReference>
<evidence type="ECO:0000256" key="1">
    <source>
        <dbReference type="ARBA" id="ARBA00022490"/>
    </source>
</evidence>
<dbReference type="InterPro" id="IPR002676">
    <property type="entry name" value="RimM_N"/>
</dbReference>
<name>A0A4Q2EJM9_9ACTN</name>
<dbReference type="HAMAP" id="MF_00014">
    <property type="entry name" value="Ribosome_mat_RimM"/>
    <property type="match status" value="1"/>
</dbReference>
<dbReference type="SUPFAM" id="SSF50346">
    <property type="entry name" value="PRC-barrel domain"/>
    <property type="match status" value="1"/>
</dbReference>
<gene>
    <name evidence="5" type="primary">rimM</name>
    <name evidence="8" type="ORF">C1706_09010</name>
</gene>
<dbReference type="GO" id="GO:0042274">
    <property type="term" value="P:ribosomal small subunit biogenesis"/>
    <property type="evidence" value="ECO:0007669"/>
    <property type="project" value="UniProtKB-UniRule"/>
</dbReference>
<dbReference type="Gene3D" id="2.30.30.240">
    <property type="entry name" value="PRC-barrel domain"/>
    <property type="match status" value="1"/>
</dbReference>
<dbReference type="NCBIfam" id="TIGR02273">
    <property type="entry name" value="16S_RimM"/>
    <property type="match status" value="1"/>
</dbReference>
<dbReference type="Pfam" id="PF24986">
    <property type="entry name" value="PRC_RimM"/>
    <property type="match status" value="1"/>
</dbReference>
<dbReference type="SUPFAM" id="SSF50447">
    <property type="entry name" value="Translation proteins"/>
    <property type="match status" value="1"/>
</dbReference>
<dbReference type="Proteomes" id="UP000290624">
    <property type="component" value="Unassembled WGS sequence"/>
</dbReference>
<keyword evidence="2 5" id="KW-0690">Ribosome biogenesis</keyword>
<proteinExistence type="inferred from homology"/>
<dbReference type="PANTHER" id="PTHR33692:SF1">
    <property type="entry name" value="RIBOSOME MATURATION FACTOR RIMM"/>
    <property type="match status" value="1"/>
</dbReference>
<keyword evidence="3 5" id="KW-0698">rRNA processing</keyword>
<dbReference type="InterPro" id="IPR011961">
    <property type="entry name" value="RimM"/>
</dbReference>
<comment type="domain">
    <text evidence="5">The PRC barrel domain binds ribosomal protein uS19.</text>
</comment>
<protein>
    <recommendedName>
        <fullName evidence="5">Ribosome maturation factor RimM</fullName>
    </recommendedName>
</protein>
<dbReference type="Gene3D" id="2.40.30.60">
    <property type="entry name" value="RimM"/>
    <property type="match status" value="1"/>
</dbReference>
<dbReference type="OrthoDB" id="5381335at2"/>
<dbReference type="AlphaFoldDB" id="A0A4Q2EJM9"/>
<dbReference type="GO" id="GO:0043022">
    <property type="term" value="F:ribosome binding"/>
    <property type="evidence" value="ECO:0007669"/>
    <property type="project" value="InterPro"/>
</dbReference>
<evidence type="ECO:0000256" key="4">
    <source>
        <dbReference type="ARBA" id="ARBA00023186"/>
    </source>
</evidence>
<evidence type="ECO:0000313" key="9">
    <source>
        <dbReference type="Proteomes" id="UP000290624"/>
    </source>
</evidence>
<dbReference type="PANTHER" id="PTHR33692">
    <property type="entry name" value="RIBOSOME MATURATION FACTOR RIMM"/>
    <property type="match status" value="1"/>
</dbReference>
<dbReference type="GO" id="GO:0006364">
    <property type="term" value="P:rRNA processing"/>
    <property type="evidence" value="ECO:0007669"/>
    <property type="project" value="UniProtKB-UniRule"/>
</dbReference>
<evidence type="ECO:0000256" key="3">
    <source>
        <dbReference type="ARBA" id="ARBA00022552"/>
    </source>
</evidence>
<feature type="domain" description="RimM N-terminal" evidence="6">
    <location>
        <begin position="9"/>
        <end position="83"/>
    </location>
</feature>
<accession>A0A4Q2EJM9</accession>
<dbReference type="EMBL" id="PPCV01000005">
    <property type="protein sequence ID" value="RXW32165.1"/>
    <property type="molecule type" value="Genomic_DNA"/>
</dbReference>
<dbReference type="Pfam" id="PF01782">
    <property type="entry name" value="RimM"/>
    <property type="match status" value="1"/>
</dbReference>
<dbReference type="RefSeq" id="WP_129458904.1">
    <property type="nucleotide sequence ID" value="NZ_PPCV01000005.1"/>
</dbReference>
<dbReference type="InterPro" id="IPR036976">
    <property type="entry name" value="RimM_N_sf"/>
</dbReference>
<keyword evidence="4 5" id="KW-0143">Chaperone</keyword>
<keyword evidence="1 5" id="KW-0963">Cytoplasm</keyword>
<comment type="function">
    <text evidence="5">An accessory protein needed during the final step in the assembly of 30S ribosomal subunit, possibly for assembly of the head region. Essential for efficient processing of 16S rRNA. May be needed both before and after RbfA during the maturation of 16S rRNA. It has affinity for free ribosomal 30S subunits but not for 70S ribosomes.</text>
</comment>
<comment type="caution">
    <text evidence="8">The sequence shown here is derived from an EMBL/GenBank/DDBJ whole genome shotgun (WGS) entry which is preliminary data.</text>
</comment>
<comment type="similarity">
    <text evidence="5">Belongs to the RimM family.</text>
</comment>
<feature type="domain" description="Ribosome maturation factor RimM PRC barrel" evidence="7">
    <location>
        <begin position="101"/>
        <end position="160"/>
    </location>
</feature>
<evidence type="ECO:0000256" key="5">
    <source>
        <dbReference type="HAMAP-Rule" id="MF_00014"/>
    </source>
</evidence>
<comment type="subunit">
    <text evidence="5">Binds ribosomal protein uS19.</text>
</comment>
<comment type="subcellular location">
    <subcellularLocation>
        <location evidence="5">Cytoplasm</location>
    </subcellularLocation>
</comment>
<evidence type="ECO:0000259" key="6">
    <source>
        <dbReference type="Pfam" id="PF01782"/>
    </source>
</evidence>
<dbReference type="InterPro" id="IPR009000">
    <property type="entry name" value="Transl_B-barrel_sf"/>
</dbReference>
<evidence type="ECO:0000256" key="2">
    <source>
        <dbReference type="ARBA" id="ARBA00022517"/>
    </source>
</evidence>
<organism evidence="8 9">
    <name type="scientific">Propioniciclava flava</name>
    <dbReference type="NCBI Taxonomy" id="2072026"/>
    <lineage>
        <taxon>Bacteria</taxon>
        <taxon>Bacillati</taxon>
        <taxon>Actinomycetota</taxon>
        <taxon>Actinomycetes</taxon>
        <taxon>Propionibacteriales</taxon>
        <taxon>Propionibacteriaceae</taxon>
        <taxon>Propioniciclava</taxon>
    </lineage>
</organism>
<keyword evidence="9" id="KW-1185">Reference proteome</keyword>
<dbReference type="InterPro" id="IPR056792">
    <property type="entry name" value="PRC_RimM"/>
</dbReference>
<reference evidence="8 9" key="1">
    <citation type="submission" date="2018-01" db="EMBL/GenBank/DDBJ databases">
        <title>Lactibacter flavus gen. nov., sp. nov., a novel bacterium of the family Propionibacteriaceae isolated from raw milk and dairy products.</title>
        <authorList>
            <person name="Wenning M."/>
            <person name="Breitenwieser F."/>
            <person name="Huptas C."/>
            <person name="von Neubeck M."/>
            <person name="Busse H.-J."/>
            <person name="Scherer S."/>
        </authorList>
    </citation>
    <scope>NUCLEOTIDE SEQUENCE [LARGE SCALE GENOMIC DNA]</scope>
    <source>
        <strain evidence="8 9">VG341</strain>
    </source>
</reference>
<evidence type="ECO:0000259" key="7">
    <source>
        <dbReference type="Pfam" id="PF24986"/>
    </source>
</evidence>
<sequence length="182" mass="19290">MDGFEDVLIGTIGRAHGLRGEVSVRVRTDDPDLRFVAGGSVLIDGKPRELASVRWHSGTLLIRLAGAADRTAAEALRGTDLWARVPADALPAEEDAYYDRQLVGLSVKDANGVRVGAISEVRHLPAQDMLVVSTTQGERLVPFVAALVPVVDVASGFVQVADLIGLLSDPDEPTPVSDAEES</sequence>
<evidence type="ECO:0000313" key="8">
    <source>
        <dbReference type="EMBL" id="RXW32165.1"/>
    </source>
</evidence>
<dbReference type="InterPro" id="IPR011033">
    <property type="entry name" value="PRC_barrel-like_sf"/>
</dbReference>